<keyword evidence="2" id="KW-0645">Protease</keyword>
<dbReference type="PANTHER" id="PTHR36175:SF1">
    <property type="entry name" value="CYANOPHYCINASE"/>
    <property type="match status" value="1"/>
</dbReference>
<dbReference type="PANTHER" id="PTHR36175">
    <property type="entry name" value="CYANOPHYCINASE"/>
    <property type="match status" value="1"/>
</dbReference>
<reference evidence="5 6" key="1">
    <citation type="submission" date="2016-11" db="EMBL/GenBank/DDBJ databases">
        <authorList>
            <person name="Jaros S."/>
            <person name="Januszkiewicz K."/>
            <person name="Wedrychowicz H."/>
        </authorList>
    </citation>
    <scope>NUCLEOTIDE SEQUENCE [LARGE SCALE GENOMIC DNA]</scope>
    <source>
        <strain evidence="5 6">IBRC-M 10683</strain>
    </source>
</reference>
<organism evidence="5 6">
    <name type="scientific">Ornithinibacillus halophilus</name>
    <dbReference type="NCBI Taxonomy" id="930117"/>
    <lineage>
        <taxon>Bacteria</taxon>
        <taxon>Bacillati</taxon>
        <taxon>Bacillota</taxon>
        <taxon>Bacilli</taxon>
        <taxon>Bacillales</taxon>
        <taxon>Bacillaceae</taxon>
        <taxon>Ornithinibacillus</taxon>
    </lineage>
</organism>
<dbReference type="InterPro" id="IPR029062">
    <property type="entry name" value="Class_I_gatase-like"/>
</dbReference>
<gene>
    <name evidence="5" type="ORF">SAMN05216225_10487</name>
</gene>
<sequence>MKHLFLYGGSPPFTNRLGETYANLVKRKGKVSILFIERPGWEQYMEKYTSVLKLNGIDQFSYMPINTNNTSVEEISESAGIIICGGNTVEYHKYIVGTEIGNGIQQLYNKGIPVAGFSAGALISPTKCVISPIDNSENEQLFYNGLGLVNGCVICVHFSKWKEKNNLKIAVEKTGVSTGYGIDDSVGIYFKNEVLADVEGGELYTYEQLNMGSG</sequence>
<dbReference type="OrthoDB" id="65372at2"/>
<evidence type="ECO:0000256" key="2">
    <source>
        <dbReference type="ARBA" id="ARBA00022670"/>
    </source>
</evidence>
<name>A0A1M5LJV7_9BACI</name>
<dbReference type="GO" id="GO:0008236">
    <property type="term" value="F:serine-type peptidase activity"/>
    <property type="evidence" value="ECO:0007669"/>
    <property type="project" value="UniProtKB-KW"/>
</dbReference>
<evidence type="ECO:0000256" key="1">
    <source>
        <dbReference type="ARBA" id="ARBA00006534"/>
    </source>
</evidence>
<accession>A0A1M5LJV7</accession>
<protein>
    <submittedName>
        <fullName evidence="5">Cyanophycinase</fullName>
    </submittedName>
</protein>
<dbReference type="EMBL" id="FQVW01000048">
    <property type="protein sequence ID" value="SHG65402.1"/>
    <property type="molecule type" value="Genomic_DNA"/>
</dbReference>
<dbReference type="GO" id="GO:0006508">
    <property type="term" value="P:proteolysis"/>
    <property type="evidence" value="ECO:0007669"/>
    <property type="project" value="UniProtKB-KW"/>
</dbReference>
<dbReference type="Gene3D" id="3.40.50.880">
    <property type="match status" value="1"/>
</dbReference>
<dbReference type="Pfam" id="PF03575">
    <property type="entry name" value="Peptidase_S51"/>
    <property type="match status" value="1"/>
</dbReference>
<dbReference type="CDD" id="cd03129">
    <property type="entry name" value="GAT1_Peptidase_E_like"/>
    <property type="match status" value="1"/>
</dbReference>
<dbReference type="RefSeq" id="WP_072891652.1">
    <property type="nucleotide sequence ID" value="NZ_FQVW01000048.1"/>
</dbReference>
<evidence type="ECO:0000256" key="4">
    <source>
        <dbReference type="ARBA" id="ARBA00022825"/>
    </source>
</evidence>
<comment type="similarity">
    <text evidence="1">Belongs to the peptidase S51 family.</text>
</comment>
<dbReference type="STRING" id="930117.SAMN05216225_10487"/>
<evidence type="ECO:0000256" key="3">
    <source>
        <dbReference type="ARBA" id="ARBA00022801"/>
    </source>
</evidence>
<keyword evidence="4" id="KW-0720">Serine protease</keyword>
<evidence type="ECO:0000313" key="6">
    <source>
        <dbReference type="Proteomes" id="UP000183988"/>
    </source>
</evidence>
<evidence type="ECO:0000313" key="5">
    <source>
        <dbReference type="EMBL" id="SHG65402.1"/>
    </source>
</evidence>
<keyword evidence="3" id="KW-0378">Hydrolase</keyword>
<dbReference type="SUPFAM" id="SSF52317">
    <property type="entry name" value="Class I glutamine amidotransferase-like"/>
    <property type="match status" value="1"/>
</dbReference>
<dbReference type="Proteomes" id="UP000183988">
    <property type="component" value="Unassembled WGS sequence"/>
</dbReference>
<dbReference type="InterPro" id="IPR005320">
    <property type="entry name" value="Peptidase_S51"/>
</dbReference>
<keyword evidence="6" id="KW-1185">Reference proteome</keyword>
<dbReference type="AlphaFoldDB" id="A0A1M5LJV7"/>
<proteinExistence type="inferred from homology"/>